<reference evidence="2" key="1">
    <citation type="journal article" date="2012" name="Nat. Biotechnol.">
        <title>Reference genome sequence of the model plant Setaria.</title>
        <authorList>
            <person name="Bennetzen J.L."/>
            <person name="Schmutz J."/>
            <person name="Wang H."/>
            <person name="Percifield R."/>
            <person name="Hawkins J."/>
            <person name="Pontaroli A.C."/>
            <person name="Estep M."/>
            <person name="Feng L."/>
            <person name="Vaughn J.N."/>
            <person name="Grimwood J."/>
            <person name="Jenkins J."/>
            <person name="Barry K."/>
            <person name="Lindquist E."/>
            <person name="Hellsten U."/>
            <person name="Deshpande S."/>
            <person name="Wang X."/>
            <person name="Wu X."/>
            <person name="Mitros T."/>
            <person name="Triplett J."/>
            <person name="Yang X."/>
            <person name="Ye C.Y."/>
            <person name="Mauro-Herrera M."/>
            <person name="Wang L."/>
            <person name="Li P."/>
            <person name="Sharma M."/>
            <person name="Sharma R."/>
            <person name="Ronald P.C."/>
            <person name="Panaud O."/>
            <person name="Kellogg E.A."/>
            <person name="Brutnell T.P."/>
            <person name="Doust A.N."/>
            <person name="Tuskan G.A."/>
            <person name="Rokhsar D."/>
            <person name="Devos K.M."/>
        </authorList>
    </citation>
    <scope>NUCLEOTIDE SEQUENCE [LARGE SCALE GENOMIC DNA]</scope>
    <source>
        <strain evidence="2">Yugu1</strain>
    </source>
</reference>
<name>A0A368QKD8_SETIT</name>
<evidence type="ECO:0000256" key="1">
    <source>
        <dbReference type="SAM" id="SignalP"/>
    </source>
</evidence>
<dbReference type="OrthoDB" id="10516848at2759"/>
<dbReference type="EMBL" id="CM003530">
    <property type="protein sequence ID" value="RCV18439.1"/>
    <property type="molecule type" value="Genomic_DNA"/>
</dbReference>
<accession>A0A368QKD8</accession>
<feature type="signal peptide" evidence="1">
    <location>
        <begin position="1"/>
        <end position="30"/>
    </location>
</feature>
<sequence>MAQFTAYSKRTTVFVVVPLLMALLTGAVSASRDSFQLQEGQPICSKVRTCTEAVCTAMCGASGRTGAGSCEMVGQDPHCCCHPTSSTSIPVQQLVH</sequence>
<gene>
    <name evidence="2" type="ORF">SETIT_3G301400v2</name>
</gene>
<protein>
    <submittedName>
        <fullName evidence="2">Uncharacterized protein</fullName>
    </submittedName>
</protein>
<keyword evidence="1" id="KW-0732">Signal</keyword>
<feature type="chain" id="PRO_5016967800" evidence="1">
    <location>
        <begin position="31"/>
        <end position="96"/>
    </location>
</feature>
<proteinExistence type="predicted"/>
<organism evidence="2">
    <name type="scientific">Setaria italica</name>
    <name type="common">Foxtail millet</name>
    <name type="synonym">Panicum italicum</name>
    <dbReference type="NCBI Taxonomy" id="4555"/>
    <lineage>
        <taxon>Eukaryota</taxon>
        <taxon>Viridiplantae</taxon>
        <taxon>Streptophyta</taxon>
        <taxon>Embryophyta</taxon>
        <taxon>Tracheophyta</taxon>
        <taxon>Spermatophyta</taxon>
        <taxon>Magnoliopsida</taxon>
        <taxon>Liliopsida</taxon>
        <taxon>Poales</taxon>
        <taxon>Poaceae</taxon>
        <taxon>PACMAD clade</taxon>
        <taxon>Panicoideae</taxon>
        <taxon>Panicodae</taxon>
        <taxon>Paniceae</taxon>
        <taxon>Cenchrinae</taxon>
        <taxon>Setaria</taxon>
    </lineage>
</organism>
<evidence type="ECO:0000313" key="2">
    <source>
        <dbReference type="EMBL" id="RCV18439.1"/>
    </source>
</evidence>
<dbReference type="AlphaFoldDB" id="A0A368QKD8"/>
<reference evidence="2" key="2">
    <citation type="submission" date="2015-07" db="EMBL/GenBank/DDBJ databases">
        <authorList>
            <person name="Noorani M."/>
        </authorList>
    </citation>
    <scope>NUCLEOTIDE SEQUENCE</scope>
    <source>
        <strain evidence="2">Yugu1</strain>
    </source>
</reference>